<evidence type="ECO:0000313" key="1">
    <source>
        <dbReference type="EMBL" id="MBM7124338.1"/>
    </source>
</evidence>
<name>A0ABS2JZB7_9GAMM</name>
<reference evidence="1" key="1">
    <citation type="submission" date="2020-10" db="EMBL/GenBank/DDBJ databases">
        <title>Phylogeny of dyella-like bacteria.</title>
        <authorList>
            <person name="Fu J."/>
        </authorList>
    </citation>
    <scope>NUCLEOTIDE SEQUENCE</scope>
    <source>
        <strain evidence="1">DHOC52</strain>
    </source>
</reference>
<dbReference type="SUPFAM" id="SSF54637">
    <property type="entry name" value="Thioesterase/thiol ester dehydrase-isomerase"/>
    <property type="match status" value="1"/>
</dbReference>
<keyword evidence="2" id="KW-1185">Reference proteome</keyword>
<dbReference type="Gene3D" id="3.10.129.10">
    <property type="entry name" value="Hotdog Thioesterase"/>
    <property type="match status" value="1"/>
</dbReference>
<dbReference type="Proteomes" id="UP001430149">
    <property type="component" value="Unassembled WGS sequence"/>
</dbReference>
<proteinExistence type="predicted"/>
<accession>A0ABS2JZB7</accession>
<protein>
    <submittedName>
        <fullName evidence="1">Phosphotransferase</fullName>
    </submittedName>
</protein>
<sequence>MTQPHWSALIPHADDMRLLDHVMDWDDRTIHAIAGRHGVHDHPLRDAANLHAVHMAEYGAQASAVHGALLALARQVTSPRAGRLVSLRDMQLNAEYVDLSAGPLDVHAECLFADERGAQYTFKVEQHGHGLASGRVAVIYTES</sequence>
<dbReference type="RefSeq" id="WP_204679704.1">
    <property type="nucleotide sequence ID" value="NZ_BSNR01000023.1"/>
</dbReference>
<dbReference type="Pfam" id="PF22817">
    <property type="entry name" value="ApeP-like"/>
    <property type="match status" value="1"/>
</dbReference>
<organism evidence="1 2">
    <name type="scientific">Dyella flava</name>
    <dbReference type="NCBI Taxonomy" id="1920170"/>
    <lineage>
        <taxon>Bacteria</taxon>
        <taxon>Pseudomonadati</taxon>
        <taxon>Pseudomonadota</taxon>
        <taxon>Gammaproteobacteria</taxon>
        <taxon>Lysobacterales</taxon>
        <taxon>Rhodanobacteraceae</taxon>
        <taxon>Dyella</taxon>
    </lineage>
</organism>
<dbReference type="InterPro" id="IPR016776">
    <property type="entry name" value="ApeP-like_dehydratase"/>
</dbReference>
<dbReference type="InterPro" id="IPR029069">
    <property type="entry name" value="HotDog_dom_sf"/>
</dbReference>
<evidence type="ECO:0000313" key="2">
    <source>
        <dbReference type="Proteomes" id="UP001430149"/>
    </source>
</evidence>
<comment type="caution">
    <text evidence="1">The sequence shown here is derived from an EMBL/GenBank/DDBJ whole genome shotgun (WGS) entry which is preliminary data.</text>
</comment>
<gene>
    <name evidence="1" type="ORF">ISP19_03005</name>
</gene>
<dbReference type="EMBL" id="JADIKE010000026">
    <property type="protein sequence ID" value="MBM7124338.1"/>
    <property type="molecule type" value="Genomic_DNA"/>
</dbReference>